<evidence type="ECO:0000256" key="1">
    <source>
        <dbReference type="SAM" id="Phobius"/>
    </source>
</evidence>
<name>A0AAU9NJY6_9ASTR</name>
<accession>A0AAU9NJY6</accession>
<comment type="caution">
    <text evidence="2">The sequence shown here is derived from an EMBL/GenBank/DDBJ whole genome shotgun (WGS) entry which is preliminary data.</text>
</comment>
<keyword evidence="3" id="KW-1185">Reference proteome</keyword>
<dbReference type="AlphaFoldDB" id="A0AAU9NJY6"/>
<evidence type="ECO:0000313" key="2">
    <source>
        <dbReference type="EMBL" id="CAH1438173.1"/>
    </source>
</evidence>
<evidence type="ECO:0000313" key="3">
    <source>
        <dbReference type="Proteomes" id="UP001157418"/>
    </source>
</evidence>
<keyword evidence="1" id="KW-0472">Membrane</keyword>
<feature type="transmembrane region" description="Helical" evidence="1">
    <location>
        <begin position="71"/>
        <end position="94"/>
    </location>
</feature>
<proteinExistence type="predicted"/>
<organism evidence="2 3">
    <name type="scientific">Lactuca virosa</name>
    <dbReference type="NCBI Taxonomy" id="75947"/>
    <lineage>
        <taxon>Eukaryota</taxon>
        <taxon>Viridiplantae</taxon>
        <taxon>Streptophyta</taxon>
        <taxon>Embryophyta</taxon>
        <taxon>Tracheophyta</taxon>
        <taxon>Spermatophyta</taxon>
        <taxon>Magnoliopsida</taxon>
        <taxon>eudicotyledons</taxon>
        <taxon>Gunneridae</taxon>
        <taxon>Pentapetalae</taxon>
        <taxon>asterids</taxon>
        <taxon>campanulids</taxon>
        <taxon>Asterales</taxon>
        <taxon>Asteraceae</taxon>
        <taxon>Cichorioideae</taxon>
        <taxon>Cichorieae</taxon>
        <taxon>Lactucinae</taxon>
        <taxon>Lactuca</taxon>
    </lineage>
</organism>
<feature type="transmembrane region" description="Helical" evidence="1">
    <location>
        <begin position="31"/>
        <end position="50"/>
    </location>
</feature>
<keyword evidence="1" id="KW-0812">Transmembrane</keyword>
<dbReference type="EMBL" id="CAKMRJ010004445">
    <property type="protein sequence ID" value="CAH1438173.1"/>
    <property type="molecule type" value="Genomic_DNA"/>
</dbReference>
<protein>
    <submittedName>
        <fullName evidence="2">Uncharacterized protein</fullName>
    </submittedName>
</protein>
<dbReference type="Proteomes" id="UP001157418">
    <property type="component" value="Unassembled WGS sequence"/>
</dbReference>
<reference evidence="2 3" key="1">
    <citation type="submission" date="2022-01" db="EMBL/GenBank/DDBJ databases">
        <authorList>
            <person name="Xiong W."/>
            <person name="Schranz E."/>
        </authorList>
    </citation>
    <scope>NUCLEOTIDE SEQUENCE [LARGE SCALE GENOMIC DNA]</scope>
</reference>
<sequence length="192" mass="21526">MYLIDESDYLFIAKEEEVMSSSRIDPAMPSYRIYGIMLEGTTSCTLYAVTQLSYGCDMIHQPRILVQTAFSWFRCTIATVSTSLCTFSLVFLFLSSLHASSLDSFSFFCRPFLSYPFSLLNMASTGISHIGMLKSKLTVRTMGMLVRKYNMDPKFHPRLSEANDAITDAPEGFVGFTECSSNSGCVFLLSIF</sequence>
<keyword evidence="1" id="KW-1133">Transmembrane helix</keyword>
<feature type="transmembrane region" description="Helical" evidence="1">
    <location>
        <begin position="114"/>
        <end position="133"/>
    </location>
</feature>
<gene>
    <name evidence="2" type="ORF">LVIROSA_LOCUS24444</name>
</gene>